<gene>
    <name evidence="1" type="ORF">QWT87_03650</name>
</gene>
<keyword evidence="2" id="KW-1185">Reference proteome</keyword>
<comment type="caution">
    <text evidence="1">The sequence shown here is derived from an EMBL/GenBank/DDBJ whole genome shotgun (WGS) entry which is preliminary data.</text>
</comment>
<dbReference type="EMBL" id="JAULSJ010000004">
    <property type="protein sequence ID" value="MDO3423972.1"/>
    <property type="molecule type" value="Genomic_DNA"/>
</dbReference>
<proteinExistence type="predicted"/>
<evidence type="ECO:0000313" key="1">
    <source>
        <dbReference type="EMBL" id="MDO3423972.1"/>
    </source>
</evidence>
<dbReference type="Proteomes" id="UP001168128">
    <property type="component" value="Unassembled WGS sequence"/>
</dbReference>
<organism evidence="1 2">
    <name type="scientific">Chryseobacterium urinae</name>
    <dbReference type="NCBI Taxonomy" id="3058400"/>
    <lineage>
        <taxon>Bacteria</taxon>
        <taxon>Pseudomonadati</taxon>
        <taxon>Bacteroidota</taxon>
        <taxon>Flavobacteriia</taxon>
        <taxon>Flavobacteriales</taxon>
        <taxon>Weeksellaceae</taxon>
        <taxon>Chryseobacterium group</taxon>
        <taxon>Chryseobacterium</taxon>
    </lineage>
</organism>
<dbReference type="RefSeq" id="WP_302713716.1">
    <property type="nucleotide sequence ID" value="NZ_JAULSJ010000004.1"/>
</dbReference>
<evidence type="ECO:0000313" key="2">
    <source>
        <dbReference type="Proteomes" id="UP001168128"/>
    </source>
</evidence>
<accession>A0ABT8TYU7</accession>
<sequence>MIIVQIFKIRSGYICQNCKDSAIRLNDFRYIEHIENLLTGISNKLRYSSNHSPTKEQITVTFDDELNMKIGDNVVDLKKSKISKVNYFFHLINHDIPLTGKLMKDDRVKKKFLELDSLLDHDMTDAHYNSHLKNLRCNHNRSNDVIVEHCKSDVLSSLFKIKSSLEEQDLYSYKISSLNNNIQSHSKFQRFRIDR</sequence>
<reference evidence="1" key="1">
    <citation type="submission" date="2023-07" db="EMBL/GenBank/DDBJ databases">
        <title>AMR profile of multidrug- resistance Chryseobacterium gambrini related strain.</title>
        <authorList>
            <person name="Kirdat K."/>
            <person name="Bhatt A."/>
            <person name="Kuyare S."/>
            <person name="Yadav A."/>
        </authorList>
    </citation>
    <scope>NUCLEOTIDE SEQUENCE</scope>
    <source>
        <strain evidence="1">APV-1</strain>
    </source>
</reference>
<protein>
    <submittedName>
        <fullName evidence="1">Uncharacterized protein</fullName>
    </submittedName>
</protein>
<name>A0ABT8TYU7_9FLAO</name>